<dbReference type="PATRIC" id="fig|1365176.7.peg.1583"/>
<sequence>MATMKDSKDARKITSVTSKISLLITARLTEPATPPLLTG</sequence>
<name>S5Z995_9CREN</name>
<dbReference type="EMBL" id="CP006646">
    <property type="protein sequence ID" value="AGT35940.1"/>
    <property type="molecule type" value="Genomic_DNA"/>
</dbReference>
<proteinExistence type="predicted"/>
<dbReference type="HOGENOM" id="CLU_3302941_0_0_2"/>
<protein>
    <submittedName>
        <fullName evidence="1">Uncharacterized protein</fullName>
    </submittedName>
</protein>
<dbReference type="Proteomes" id="UP000015543">
    <property type="component" value="Chromosome"/>
</dbReference>
<evidence type="ECO:0000313" key="1">
    <source>
        <dbReference type="EMBL" id="AGT35940.1"/>
    </source>
</evidence>
<accession>S5Z995</accession>
<evidence type="ECO:0000313" key="2">
    <source>
        <dbReference type="Proteomes" id="UP000015543"/>
    </source>
</evidence>
<keyword evidence="2" id="KW-1185">Reference proteome</keyword>
<reference evidence="1 2" key="1">
    <citation type="journal article" date="2013" name="Genome Announc.">
        <title>Complete Genomic Sequence of 'Thermofilum adornatus' Strain 1910bT, a Hyperthermophilic Anaerobic Organotrophic Crenarchaeon.</title>
        <authorList>
            <person name="Dominova I.N."/>
            <person name="Kublanov I.V."/>
            <person name="Podosokorskaya O.A."/>
            <person name="Derbikova K.S."/>
            <person name="Patrushev M.V."/>
            <person name="Toshchakov S.V."/>
        </authorList>
    </citation>
    <scope>NUCLEOTIDE SEQUENCE [LARGE SCALE GENOMIC DNA]</scope>
    <source>
        <strain evidence="2">1910b</strain>
    </source>
</reference>
<dbReference type="AlphaFoldDB" id="S5Z995"/>
<dbReference type="KEGG" id="thb:N186_08010"/>
<gene>
    <name evidence="1" type="ORF">N186_08010</name>
</gene>
<organism evidence="1 2">
    <name type="scientific">Thermofilum adornatum</name>
    <dbReference type="NCBI Taxonomy" id="1365176"/>
    <lineage>
        <taxon>Archaea</taxon>
        <taxon>Thermoproteota</taxon>
        <taxon>Thermoprotei</taxon>
        <taxon>Thermofilales</taxon>
        <taxon>Thermofilaceae</taxon>
        <taxon>Thermofilum</taxon>
    </lineage>
</organism>